<dbReference type="Proteomes" id="UP000004508">
    <property type="component" value="Unassembled WGS sequence"/>
</dbReference>
<name>D6TDG9_KTERA</name>
<dbReference type="InterPro" id="IPR038717">
    <property type="entry name" value="Tc1-like_DDE_dom"/>
</dbReference>
<gene>
    <name evidence="2" type="ORF">Krac_9746</name>
</gene>
<accession>D6TDG9</accession>
<protein>
    <recommendedName>
        <fullName evidence="1">Tc1-like transposase DDE domain-containing protein</fullName>
    </recommendedName>
</protein>
<dbReference type="GO" id="GO:0003676">
    <property type="term" value="F:nucleic acid binding"/>
    <property type="evidence" value="ECO:0007669"/>
    <property type="project" value="InterPro"/>
</dbReference>
<dbReference type="InParanoid" id="D6TDG9"/>
<dbReference type="STRING" id="485913.Krac_9746"/>
<dbReference type="EMBL" id="ADVG01000001">
    <property type="protein sequence ID" value="EFH88314.1"/>
    <property type="molecule type" value="Genomic_DNA"/>
</dbReference>
<dbReference type="AlphaFoldDB" id="D6TDG9"/>
<evidence type="ECO:0000313" key="2">
    <source>
        <dbReference type="EMBL" id="EFH88314.1"/>
    </source>
</evidence>
<evidence type="ECO:0000259" key="1">
    <source>
        <dbReference type="Pfam" id="PF13358"/>
    </source>
</evidence>
<sequence length="168" mass="19203">MRLVEQSKKKEDPDPKALACYGVLWQDGTPDDPAREEMWLRFVTGRPVSAISTQFLDWCCERLAAQGKRAWLLIWDNASWHISKIVRTWIRKHNQQVKQTGTGVRILPFRLPTQSPWLNPIEPKWVHGKRAIVEPDGLLSAQQLAERICSHFGCSSEPHLSLPEKAAS</sequence>
<dbReference type="Gene3D" id="3.30.420.10">
    <property type="entry name" value="Ribonuclease H-like superfamily/Ribonuclease H"/>
    <property type="match status" value="1"/>
</dbReference>
<dbReference type="InterPro" id="IPR036397">
    <property type="entry name" value="RNaseH_sf"/>
</dbReference>
<dbReference type="RefSeq" id="WP_007904204.1">
    <property type="nucleotide sequence ID" value="NZ_ADVG01000001.1"/>
</dbReference>
<reference evidence="2 3" key="1">
    <citation type="journal article" date="2011" name="Stand. Genomic Sci.">
        <title>Non-contiguous finished genome sequence and contextual data of the filamentous soil bacterium Ktedonobacter racemifer type strain (SOSP1-21).</title>
        <authorList>
            <person name="Chang Y.J."/>
            <person name="Land M."/>
            <person name="Hauser L."/>
            <person name="Chertkov O."/>
            <person name="Del Rio T.G."/>
            <person name="Nolan M."/>
            <person name="Copeland A."/>
            <person name="Tice H."/>
            <person name="Cheng J.F."/>
            <person name="Lucas S."/>
            <person name="Han C."/>
            <person name="Goodwin L."/>
            <person name="Pitluck S."/>
            <person name="Ivanova N."/>
            <person name="Ovchinikova G."/>
            <person name="Pati A."/>
            <person name="Chen A."/>
            <person name="Palaniappan K."/>
            <person name="Mavromatis K."/>
            <person name="Liolios K."/>
            <person name="Brettin T."/>
            <person name="Fiebig A."/>
            <person name="Rohde M."/>
            <person name="Abt B."/>
            <person name="Goker M."/>
            <person name="Detter J.C."/>
            <person name="Woyke T."/>
            <person name="Bristow J."/>
            <person name="Eisen J.A."/>
            <person name="Markowitz V."/>
            <person name="Hugenholtz P."/>
            <person name="Kyrpides N.C."/>
            <person name="Klenk H.P."/>
            <person name="Lapidus A."/>
        </authorList>
    </citation>
    <scope>NUCLEOTIDE SEQUENCE [LARGE SCALE GENOMIC DNA]</scope>
    <source>
        <strain evidence="3">DSM 44963</strain>
    </source>
</reference>
<evidence type="ECO:0000313" key="3">
    <source>
        <dbReference type="Proteomes" id="UP000004508"/>
    </source>
</evidence>
<comment type="caution">
    <text evidence="2">The sequence shown here is derived from an EMBL/GenBank/DDBJ whole genome shotgun (WGS) entry which is preliminary data.</text>
</comment>
<dbReference type="Pfam" id="PF13358">
    <property type="entry name" value="DDE_3"/>
    <property type="match status" value="1"/>
</dbReference>
<dbReference type="eggNOG" id="COG3335">
    <property type="taxonomic scope" value="Bacteria"/>
</dbReference>
<feature type="domain" description="Tc1-like transposase DDE" evidence="1">
    <location>
        <begin position="54"/>
        <end position="132"/>
    </location>
</feature>
<proteinExistence type="predicted"/>
<organism evidence="2 3">
    <name type="scientific">Ktedonobacter racemifer DSM 44963</name>
    <dbReference type="NCBI Taxonomy" id="485913"/>
    <lineage>
        <taxon>Bacteria</taxon>
        <taxon>Bacillati</taxon>
        <taxon>Chloroflexota</taxon>
        <taxon>Ktedonobacteria</taxon>
        <taxon>Ktedonobacterales</taxon>
        <taxon>Ktedonobacteraceae</taxon>
        <taxon>Ktedonobacter</taxon>
    </lineage>
</organism>
<keyword evidence="3" id="KW-1185">Reference proteome</keyword>